<dbReference type="InterPro" id="IPR015300">
    <property type="entry name" value="DNA-bd_pseudobarrel_sf"/>
</dbReference>
<dbReference type="STRING" id="35608.A0A2U1QGX0"/>
<evidence type="ECO:0000256" key="4">
    <source>
        <dbReference type="ARBA" id="ARBA00023163"/>
    </source>
</evidence>
<evidence type="ECO:0000256" key="5">
    <source>
        <dbReference type="ARBA" id="ARBA00023242"/>
    </source>
</evidence>
<dbReference type="PROSITE" id="PS50863">
    <property type="entry name" value="B3"/>
    <property type="match status" value="1"/>
</dbReference>
<dbReference type="SUPFAM" id="SSF101936">
    <property type="entry name" value="DNA-binding pseudobarrel domain"/>
    <property type="match status" value="1"/>
</dbReference>
<dbReference type="InterPro" id="IPR003340">
    <property type="entry name" value="B3_DNA-bd"/>
</dbReference>
<dbReference type="GO" id="GO:0003677">
    <property type="term" value="F:DNA binding"/>
    <property type="evidence" value="ECO:0007669"/>
    <property type="project" value="UniProtKB-KW"/>
</dbReference>
<name>A0A2U1QGX0_ARTAN</name>
<evidence type="ECO:0000313" key="8">
    <source>
        <dbReference type="Proteomes" id="UP000245207"/>
    </source>
</evidence>
<dbReference type="GO" id="GO:0005634">
    <property type="term" value="C:nucleus"/>
    <property type="evidence" value="ECO:0007669"/>
    <property type="project" value="UniProtKB-SubCell"/>
</dbReference>
<accession>A0A2U1QGX0</accession>
<evidence type="ECO:0000259" key="6">
    <source>
        <dbReference type="PROSITE" id="PS50863"/>
    </source>
</evidence>
<dbReference type="PANTHER" id="PTHR46245">
    <property type="entry name" value="B3 DOMAIN-CONTAINING PROTEIN OS07G0563300"/>
    <property type="match status" value="1"/>
</dbReference>
<keyword evidence="3" id="KW-0238">DNA-binding</keyword>
<dbReference type="Gene3D" id="2.40.330.10">
    <property type="entry name" value="DNA-binding pseudobarrel domain"/>
    <property type="match status" value="1"/>
</dbReference>
<dbReference type="OrthoDB" id="757982at2759"/>
<keyword evidence="8" id="KW-1185">Reference proteome</keyword>
<protein>
    <submittedName>
        <fullName evidence="7">B3 domain-containing protein</fullName>
    </submittedName>
</protein>
<dbReference type="Proteomes" id="UP000245207">
    <property type="component" value="Unassembled WGS sequence"/>
</dbReference>
<dbReference type="EMBL" id="PKPP01000135">
    <property type="protein sequence ID" value="PWA97244.1"/>
    <property type="molecule type" value="Genomic_DNA"/>
</dbReference>
<dbReference type="InterPro" id="IPR057743">
    <property type="entry name" value="Zfn_VAL1-3_N"/>
</dbReference>
<sequence>MGDSLKKHICFNCKHSSSYSLKNGWKDSTGQYVQLCFNCCSIYKAGQFCEMFHSDEDGWRDCESCKQLIHCGCIVSLGDYILHDSGGIRCNGCSDTSLLARDCSNEESHSTDVTDLASDTEPKFVLTPLFEKQVTASDARLKTSRLRIPNEHALAHFPAISGYERARLNILDTDGKDWDVCFRCSPYHNKKSYFMTGLKTFYFSKNLQAGDTDIYLI</sequence>
<evidence type="ECO:0000256" key="3">
    <source>
        <dbReference type="ARBA" id="ARBA00023125"/>
    </source>
</evidence>
<proteinExistence type="predicted"/>
<keyword evidence="5" id="KW-0539">Nucleus</keyword>
<feature type="domain" description="TF-B3" evidence="6">
    <location>
        <begin position="131"/>
        <end position="217"/>
    </location>
</feature>
<evidence type="ECO:0000256" key="1">
    <source>
        <dbReference type="ARBA" id="ARBA00004123"/>
    </source>
</evidence>
<dbReference type="Pfam" id="PF25813">
    <property type="entry name" value="zf_VAL1_N"/>
    <property type="match status" value="1"/>
</dbReference>
<dbReference type="CDD" id="cd10017">
    <property type="entry name" value="B3_DNA"/>
    <property type="match status" value="1"/>
</dbReference>
<keyword evidence="4" id="KW-0804">Transcription</keyword>
<comment type="caution">
    <text evidence="7">The sequence shown here is derived from an EMBL/GenBank/DDBJ whole genome shotgun (WGS) entry which is preliminary data.</text>
</comment>
<dbReference type="PANTHER" id="PTHR46245:SF19">
    <property type="entry name" value="TF-B3 DOMAIN-CONTAINING PROTEIN"/>
    <property type="match status" value="1"/>
</dbReference>
<evidence type="ECO:0000313" key="7">
    <source>
        <dbReference type="EMBL" id="PWA97244.1"/>
    </source>
</evidence>
<organism evidence="7 8">
    <name type="scientific">Artemisia annua</name>
    <name type="common">Sweet wormwood</name>
    <dbReference type="NCBI Taxonomy" id="35608"/>
    <lineage>
        <taxon>Eukaryota</taxon>
        <taxon>Viridiplantae</taxon>
        <taxon>Streptophyta</taxon>
        <taxon>Embryophyta</taxon>
        <taxon>Tracheophyta</taxon>
        <taxon>Spermatophyta</taxon>
        <taxon>Magnoliopsida</taxon>
        <taxon>eudicotyledons</taxon>
        <taxon>Gunneridae</taxon>
        <taxon>Pentapetalae</taxon>
        <taxon>asterids</taxon>
        <taxon>campanulids</taxon>
        <taxon>Asterales</taxon>
        <taxon>Asteraceae</taxon>
        <taxon>Asteroideae</taxon>
        <taxon>Anthemideae</taxon>
        <taxon>Artemisiinae</taxon>
        <taxon>Artemisia</taxon>
    </lineage>
</organism>
<evidence type="ECO:0000256" key="2">
    <source>
        <dbReference type="ARBA" id="ARBA00023015"/>
    </source>
</evidence>
<reference evidence="7 8" key="1">
    <citation type="journal article" date="2018" name="Mol. Plant">
        <title>The genome of Artemisia annua provides insight into the evolution of Asteraceae family and artemisinin biosynthesis.</title>
        <authorList>
            <person name="Shen Q."/>
            <person name="Zhang L."/>
            <person name="Liao Z."/>
            <person name="Wang S."/>
            <person name="Yan T."/>
            <person name="Shi P."/>
            <person name="Liu M."/>
            <person name="Fu X."/>
            <person name="Pan Q."/>
            <person name="Wang Y."/>
            <person name="Lv Z."/>
            <person name="Lu X."/>
            <person name="Zhang F."/>
            <person name="Jiang W."/>
            <person name="Ma Y."/>
            <person name="Chen M."/>
            <person name="Hao X."/>
            <person name="Li L."/>
            <person name="Tang Y."/>
            <person name="Lv G."/>
            <person name="Zhou Y."/>
            <person name="Sun X."/>
            <person name="Brodelius P.E."/>
            <person name="Rose J.K.C."/>
            <person name="Tang K."/>
        </authorList>
    </citation>
    <scope>NUCLEOTIDE SEQUENCE [LARGE SCALE GENOMIC DNA]</scope>
    <source>
        <strain evidence="8">cv. Huhao1</strain>
        <tissue evidence="7">Leaf</tissue>
    </source>
</reference>
<dbReference type="AlphaFoldDB" id="A0A2U1QGX0"/>
<keyword evidence="2" id="KW-0805">Transcription regulation</keyword>
<comment type="subcellular location">
    <subcellularLocation>
        <location evidence="1">Nucleus</location>
    </subcellularLocation>
</comment>
<gene>
    <name evidence="7" type="ORF">CTI12_AA031060</name>
</gene>